<keyword evidence="1" id="KW-1133">Transmembrane helix</keyword>
<evidence type="ECO:0000256" key="1">
    <source>
        <dbReference type="SAM" id="Phobius"/>
    </source>
</evidence>
<protein>
    <submittedName>
        <fullName evidence="3">Uncharacterized protein</fullName>
    </submittedName>
</protein>
<feature type="signal peptide" evidence="2">
    <location>
        <begin position="1"/>
        <end position="20"/>
    </location>
</feature>
<name>A0A7S0FHK0_9STRA</name>
<evidence type="ECO:0000256" key="2">
    <source>
        <dbReference type="SAM" id="SignalP"/>
    </source>
</evidence>
<accession>A0A7S0FHK0</accession>
<gene>
    <name evidence="3" type="ORF">MPOL1434_LOCUS358</name>
</gene>
<keyword evidence="1" id="KW-0472">Membrane</keyword>
<keyword evidence="2" id="KW-0732">Signal</keyword>
<reference evidence="3" key="1">
    <citation type="submission" date="2021-01" db="EMBL/GenBank/DDBJ databases">
        <authorList>
            <person name="Corre E."/>
            <person name="Pelletier E."/>
            <person name="Niang G."/>
            <person name="Scheremetjew M."/>
            <person name="Finn R."/>
            <person name="Kale V."/>
            <person name="Holt S."/>
            <person name="Cochrane G."/>
            <person name="Meng A."/>
            <person name="Brown T."/>
            <person name="Cohen L."/>
        </authorList>
    </citation>
    <scope>NUCLEOTIDE SEQUENCE</scope>
    <source>
        <strain evidence="3">CCMP3303</strain>
    </source>
</reference>
<dbReference type="AlphaFoldDB" id="A0A7S0FHK0"/>
<feature type="transmembrane region" description="Helical" evidence="1">
    <location>
        <begin position="111"/>
        <end position="131"/>
    </location>
</feature>
<evidence type="ECO:0000313" key="3">
    <source>
        <dbReference type="EMBL" id="CAD8359211.1"/>
    </source>
</evidence>
<sequence>MRNVSSIFVLCSALLAVASGFTAPVSITADVQAIAVPSSIVSAPHQQLLNDGINAWSASSSSVVLSDESSEDIVAKIAAKSAAANEAARAKAEKNKKSAEQLADEKKTFAWYFWGGGFVAPFLATFYYFGFKFWEK</sequence>
<organism evidence="3">
    <name type="scientific">Minutocellus polymorphus</name>
    <dbReference type="NCBI Taxonomy" id="265543"/>
    <lineage>
        <taxon>Eukaryota</taxon>
        <taxon>Sar</taxon>
        <taxon>Stramenopiles</taxon>
        <taxon>Ochrophyta</taxon>
        <taxon>Bacillariophyta</taxon>
        <taxon>Mediophyceae</taxon>
        <taxon>Cymatosirophycidae</taxon>
        <taxon>Cymatosirales</taxon>
        <taxon>Cymatosiraceae</taxon>
        <taxon>Minutocellus</taxon>
    </lineage>
</organism>
<feature type="chain" id="PRO_5031476756" evidence="2">
    <location>
        <begin position="21"/>
        <end position="136"/>
    </location>
</feature>
<keyword evidence="1" id="KW-0812">Transmembrane</keyword>
<proteinExistence type="predicted"/>
<dbReference type="EMBL" id="HBEJ01000594">
    <property type="protein sequence ID" value="CAD8359211.1"/>
    <property type="molecule type" value="Transcribed_RNA"/>
</dbReference>